<organism evidence="2">
    <name type="scientific">marine sediment metagenome</name>
    <dbReference type="NCBI Taxonomy" id="412755"/>
    <lineage>
        <taxon>unclassified sequences</taxon>
        <taxon>metagenomes</taxon>
        <taxon>ecological metagenomes</taxon>
    </lineage>
</organism>
<gene>
    <name evidence="2" type="ORF">S12H4_08775</name>
</gene>
<dbReference type="AlphaFoldDB" id="X1QEX2"/>
<name>X1QEX2_9ZZZZ</name>
<feature type="non-terminal residue" evidence="2">
    <location>
        <position position="1"/>
    </location>
</feature>
<reference evidence="2" key="1">
    <citation type="journal article" date="2014" name="Front. Microbiol.">
        <title>High frequency of phylogenetically diverse reductive dehalogenase-homologous genes in deep subseafloor sedimentary metagenomes.</title>
        <authorList>
            <person name="Kawai M."/>
            <person name="Futagami T."/>
            <person name="Toyoda A."/>
            <person name="Takaki Y."/>
            <person name="Nishi S."/>
            <person name="Hori S."/>
            <person name="Arai W."/>
            <person name="Tsubouchi T."/>
            <person name="Morono Y."/>
            <person name="Uchiyama I."/>
            <person name="Ito T."/>
            <person name="Fujiyama A."/>
            <person name="Inagaki F."/>
            <person name="Takami H."/>
        </authorList>
    </citation>
    <scope>NUCLEOTIDE SEQUENCE</scope>
    <source>
        <strain evidence="2">Expedition CK06-06</strain>
    </source>
</reference>
<keyword evidence="1" id="KW-1133">Transmembrane helix</keyword>
<feature type="transmembrane region" description="Helical" evidence="1">
    <location>
        <begin position="17"/>
        <end position="37"/>
    </location>
</feature>
<sequence>GGGQEHRTMPVTNSVTVLSWLAVGAIAALGIIIWVLMRALWRIGRK</sequence>
<protein>
    <submittedName>
        <fullName evidence="2">Uncharacterized protein</fullName>
    </submittedName>
</protein>
<proteinExistence type="predicted"/>
<comment type="caution">
    <text evidence="2">The sequence shown here is derived from an EMBL/GenBank/DDBJ whole genome shotgun (WGS) entry which is preliminary data.</text>
</comment>
<keyword evidence="1" id="KW-0472">Membrane</keyword>
<evidence type="ECO:0000313" key="2">
    <source>
        <dbReference type="EMBL" id="GAI67017.1"/>
    </source>
</evidence>
<keyword evidence="1" id="KW-0812">Transmembrane</keyword>
<dbReference type="EMBL" id="BARW01003438">
    <property type="protein sequence ID" value="GAI67017.1"/>
    <property type="molecule type" value="Genomic_DNA"/>
</dbReference>
<accession>X1QEX2</accession>
<evidence type="ECO:0000256" key="1">
    <source>
        <dbReference type="SAM" id="Phobius"/>
    </source>
</evidence>